<evidence type="ECO:0000313" key="3">
    <source>
        <dbReference type="EMBL" id="TKK67784.1"/>
    </source>
</evidence>
<dbReference type="Gene3D" id="3.40.33.10">
    <property type="entry name" value="CAP"/>
    <property type="match status" value="1"/>
</dbReference>
<dbReference type="PANTHER" id="PTHR31157:SF1">
    <property type="entry name" value="SCP DOMAIN-CONTAINING PROTEIN"/>
    <property type="match status" value="1"/>
</dbReference>
<evidence type="ECO:0000256" key="1">
    <source>
        <dbReference type="SAM" id="SignalP"/>
    </source>
</evidence>
<gene>
    <name evidence="3" type="ORF">FC093_13620</name>
</gene>
<feature type="signal peptide" evidence="1">
    <location>
        <begin position="1"/>
        <end position="21"/>
    </location>
</feature>
<name>A0A4U3L0U3_9BACT</name>
<keyword evidence="4" id="KW-1185">Reference proteome</keyword>
<proteinExistence type="predicted"/>
<feature type="domain" description="SCP" evidence="2">
    <location>
        <begin position="46"/>
        <end position="160"/>
    </location>
</feature>
<accession>A0A4U3L0U3</accession>
<dbReference type="Pfam" id="PF00188">
    <property type="entry name" value="CAP"/>
    <property type="match status" value="1"/>
</dbReference>
<dbReference type="OrthoDB" id="982527at2"/>
<comment type="caution">
    <text evidence="3">The sequence shown here is derived from an EMBL/GenBank/DDBJ whole genome shotgun (WGS) entry which is preliminary data.</text>
</comment>
<dbReference type="AlphaFoldDB" id="A0A4U3L0U3"/>
<dbReference type="PANTHER" id="PTHR31157">
    <property type="entry name" value="SCP DOMAIN-CONTAINING PROTEIN"/>
    <property type="match status" value="1"/>
</dbReference>
<evidence type="ECO:0000259" key="2">
    <source>
        <dbReference type="Pfam" id="PF00188"/>
    </source>
</evidence>
<dbReference type="RefSeq" id="WP_137262349.1">
    <property type="nucleotide sequence ID" value="NZ_SZQL01000010.1"/>
</dbReference>
<sequence length="163" mass="18029">MRNIVTILLAFLFLTNFSACAQAKDLHTRVTNYNKINLATLNTDILTLINQHRKEMGLNELQMLNVANTEAQHHSVDMVKGTTPFGHDGFESRIADIRKVTGFISGAAENVAYGNLTAAEVVDGWLHSPGHKKNIEGNYNLTGIGTVQRADGVIFFTQIFIKK</sequence>
<organism evidence="3 4">
    <name type="scientific">Ilyomonas limi</name>
    <dbReference type="NCBI Taxonomy" id="2575867"/>
    <lineage>
        <taxon>Bacteria</taxon>
        <taxon>Pseudomonadati</taxon>
        <taxon>Bacteroidota</taxon>
        <taxon>Chitinophagia</taxon>
        <taxon>Chitinophagales</taxon>
        <taxon>Chitinophagaceae</taxon>
        <taxon>Ilyomonas</taxon>
    </lineage>
</organism>
<dbReference type="SUPFAM" id="SSF55797">
    <property type="entry name" value="PR-1-like"/>
    <property type="match status" value="1"/>
</dbReference>
<feature type="chain" id="PRO_5020466473" evidence="1">
    <location>
        <begin position="22"/>
        <end position="163"/>
    </location>
</feature>
<evidence type="ECO:0000313" key="4">
    <source>
        <dbReference type="Proteomes" id="UP000305848"/>
    </source>
</evidence>
<protein>
    <submittedName>
        <fullName evidence="3">CAP domain-containing protein</fullName>
    </submittedName>
</protein>
<keyword evidence="1" id="KW-0732">Signal</keyword>
<dbReference type="InterPro" id="IPR035940">
    <property type="entry name" value="CAP_sf"/>
</dbReference>
<dbReference type="Proteomes" id="UP000305848">
    <property type="component" value="Unassembled WGS sequence"/>
</dbReference>
<dbReference type="CDD" id="cd05379">
    <property type="entry name" value="CAP_bacterial"/>
    <property type="match status" value="1"/>
</dbReference>
<dbReference type="InterPro" id="IPR014044">
    <property type="entry name" value="CAP_dom"/>
</dbReference>
<reference evidence="3 4" key="1">
    <citation type="submission" date="2019-05" db="EMBL/GenBank/DDBJ databases">
        <title>Panacibacter sp. strain 17mud1-8 Genome sequencing and assembly.</title>
        <authorList>
            <person name="Chhetri G."/>
        </authorList>
    </citation>
    <scope>NUCLEOTIDE SEQUENCE [LARGE SCALE GENOMIC DNA]</scope>
    <source>
        <strain evidence="3 4">17mud1-8</strain>
    </source>
</reference>
<dbReference type="EMBL" id="SZQL01000010">
    <property type="protein sequence ID" value="TKK67784.1"/>
    <property type="molecule type" value="Genomic_DNA"/>
</dbReference>